<protein>
    <submittedName>
        <fullName evidence="3">CHD9 neighbor protein</fullName>
    </submittedName>
</protein>
<accession>A0ABM4GVR2</accession>
<feature type="region of interest" description="Disordered" evidence="1">
    <location>
        <begin position="1"/>
        <end position="146"/>
    </location>
</feature>
<evidence type="ECO:0000256" key="1">
    <source>
        <dbReference type="SAM" id="MobiDB-lite"/>
    </source>
</evidence>
<reference evidence="3" key="2">
    <citation type="submission" date="2025-08" db="UniProtKB">
        <authorList>
            <consortium name="RefSeq"/>
        </authorList>
    </citation>
    <scope>IDENTIFICATION</scope>
    <source>
        <tissue evidence="3">Tongue muscle</tissue>
    </source>
</reference>
<dbReference type="GeneID" id="139029919"/>
<organism evidence="2 3">
    <name type="scientific">Odocoileus virginianus</name>
    <name type="common">White-tailed deer</name>
    <dbReference type="NCBI Taxonomy" id="9874"/>
    <lineage>
        <taxon>Eukaryota</taxon>
        <taxon>Metazoa</taxon>
        <taxon>Chordata</taxon>
        <taxon>Craniata</taxon>
        <taxon>Vertebrata</taxon>
        <taxon>Euteleostomi</taxon>
        <taxon>Mammalia</taxon>
        <taxon>Eutheria</taxon>
        <taxon>Laurasiatheria</taxon>
        <taxon>Artiodactyla</taxon>
        <taxon>Ruminantia</taxon>
        <taxon>Pecora</taxon>
        <taxon>Cervidae</taxon>
        <taxon>Odocoileinae</taxon>
        <taxon>Odocoileus</taxon>
    </lineage>
</organism>
<gene>
    <name evidence="3" type="primary">CHD9NB</name>
</gene>
<dbReference type="RefSeq" id="XP_070307405.1">
    <property type="nucleotide sequence ID" value="XM_070451304.1"/>
</dbReference>
<dbReference type="Proteomes" id="UP001652640">
    <property type="component" value="Chromosome 20"/>
</dbReference>
<name>A0ABM4GVR2_ODOVR</name>
<evidence type="ECO:0000313" key="2">
    <source>
        <dbReference type="Proteomes" id="UP001652640"/>
    </source>
</evidence>
<feature type="compositionally biased region" description="Basic and acidic residues" evidence="1">
    <location>
        <begin position="130"/>
        <end position="146"/>
    </location>
</feature>
<evidence type="ECO:0000313" key="3">
    <source>
        <dbReference type="RefSeq" id="XP_070307405.1"/>
    </source>
</evidence>
<sequence length="146" mass="15745">MFACERSGAQLCPEAQLGDGGSPGPRRQRHVRPLRPIWLSNETASRPRRPMRGPPRPQSCALRKGYLTPALADQPHRPYSPRDLPGPSPLRPAEMGCHSSKGTEVAGESQKPAEQPEEEEPNLGAGPEAADGRDASLKDGAPEQKN</sequence>
<keyword evidence="2" id="KW-1185">Reference proteome</keyword>
<reference evidence="2" key="1">
    <citation type="journal article" date="2022" name="J. Hered.">
        <title>A De Novo Chromosome-Level Genome Assembly of the White-Tailed Deer, Odocoileus Virginianus.</title>
        <authorList>
            <person name="London E.W."/>
            <person name="Roca A.L."/>
            <person name="Novakofski J.E."/>
            <person name="Mateus-Pinilla N.E."/>
        </authorList>
    </citation>
    <scope>NUCLEOTIDE SEQUENCE [LARGE SCALE GENOMIC DNA]</scope>
</reference>
<proteinExistence type="predicted"/>